<dbReference type="InParanoid" id="T1HA98"/>
<dbReference type="EMBL" id="ACPB03019799">
    <property type="status" value="NOT_ANNOTATED_CDS"/>
    <property type="molecule type" value="Genomic_DNA"/>
</dbReference>
<dbReference type="Gene3D" id="1.20.1250.20">
    <property type="entry name" value="MFS general substrate transporter like domains"/>
    <property type="match status" value="1"/>
</dbReference>
<dbReference type="PANTHER" id="PTHR19432:SF35">
    <property type="entry name" value="SOLUTE CARRIER FAMILY 45 MEMBER 3 ISOFORM X1"/>
    <property type="match status" value="1"/>
</dbReference>
<evidence type="ECO:0008006" key="10">
    <source>
        <dbReference type="Google" id="ProtNLM"/>
    </source>
</evidence>
<dbReference type="GO" id="GO:0008506">
    <property type="term" value="F:sucrose:proton symporter activity"/>
    <property type="evidence" value="ECO:0007669"/>
    <property type="project" value="TreeGrafter"/>
</dbReference>
<dbReference type="Proteomes" id="UP000015103">
    <property type="component" value="Unassembled WGS sequence"/>
</dbReference>
<dbReference type="Pfam" id="PF13347">
    <property type="entry name" value="MFS_2"/>
    <property type="match status" value="1"/>
</dbReference>
<evidence type="ECO:0000256" key="2">
    <source>
        <dbReference type="ARBA" id="ARBA00022448"/>
    </source>
</evidence>
<sequence>MDKLSEYQGVAGRFHVIRDEFREKVKTWKEEASAIDIKSVLSHQPAPQQQKEESKPEDYEHIFRKKNWGELVRVSAAVMGIEFSYAAETAFVSPTLLEIGIDHTRMTMVWALSPLVGFFLTPVLGSLSDKCNLKFGRRRPFILLLSVGILLGLLLVPNGKDLGKQLGDIYRDRSFNASSNNETLTDPTADHPWGVVFTILGTVLLDFDADACQSPSRAYLLDVTVPEDHARGLSTFTIMAGLGGFIGYAMGGFNWDITIIGKLLGGHVKAAFTLITVIFILCVIFTITSFAEIPLYVLNERMNLDTSFTNEIKTEDIVTEVPNKENGTPHQVTTPQSPESFQV</sequence>
<dbReference type="STRING" id="13249.T1HA98"/>
<keyword evidence="4 7" id="KW-1133">Transmembrane helix</keyword>
<dbReference type="InterPro" id="IPR036259">
    <property type="entry name" value="MFS_trans_sf"/>
</dbReference>
<reference evidence="8" key="1">
    <citation type="submission" date="2015-05" db="UniProtKB">
        <authorList>
            <consortium name="EnsemblMetazoa"/>
        </authorList>
    </citation>
    <scope>IDENTIFICATION</scope>
</reference>
<evidence type="ECO:0000256" key="4">
    <source>
        <dbReference type="ARBA" id="ARBA00022989"/>
    </source>
</evidence>
<protein>
    <recommendedName>
        <fullName evidence="10">Major facilitator superfamily (MFS) profile domain-containing protein</fullName>
    </recommendedName>
</protein>
<dbReference type="SUPFAM" id="SSF103473">
    <property type="entry name" value="MFS general substrate transporter"/>
    <property type="match status" value="1"/>
</dbReference>
<dbReference type="EnsemblMetazoa" id="RPRC000955-RA">
    <property type="protein sequence ID" value="RPRC000955-PA"/>
    <property type="gene ID" value="RPRC000955"/>
</dbReference>
<feature type="transmembrane region" description="Helical" evidence="7">
    <location>
        <begin position="270"/>
        <end position="298"/>
    </location>
</feature>
<keyword evidence="2" id="KW-0813">Transport</keyword>
<dbReference type="PANTHER" id="PTHR19432">
    <property type="entry name" value="SUGAR TRANSPORTER"/>
    <property type="match status" value="1"/>
</dbReference>
<dbReference type="OMA" id="FNWDITI"/>
<evidence type="ECO:0000256" key="6">
    <source>
        <dbReference type="SAM" id="MobiDB-lite"/>
    </source>
</evidence>
<dbReference type="AlphaFoldDB" id="T1HA98"/>
<feature type="transmembrane region" description="Helical" evidence="7">
    <location>
        <begin position="230"/>
        <end position="250"/>
    </location>
</feature>
<comment type="subcellular location">
    <subcellularLocation>
        <location evidence="1">Membrane</location>
        <topology evidence="1">Multi-pass membrane protein</topology>
    </subcellularLocation>
</comment>
<keyword evidence="9" id="KW-1185">Reference proteome</keyword>
<evidence type="ECO:0000256" key="7">
    <source>
        <dbReference type="SAM" id="Phobius"/>
    </source>
</evidence>
<organism evidence="8 9">
    <name type="scientific">Rhodnius prolixus</name>
    <name type="common">Triatomid bug</name>
    <dbReference type="NCBI Taxonomy" id="13249"/>
    <lineage>
        <taxon>Eukaryota</taxon>
        <taxon>Metazoa</taxon>
        <taxon>Ecdysozoa</taxon>
        <taxon>Arthropoda</taxon>
        <taxon>Hexapoda</taxon>
        <taxon>Insecta</taxon>
        <taxon>Pterygota</taxon>
        <taxon>Neoptera</taxon>
        <taxon>Paraneoptera</taxon>
        <taxon>Hemiptera</taxon>
        <taxon>Heteroptera</taxon>
        <taxon>Panheteroptera</taxon>
        <taxon>Cimicomorpha</taxon>
        <taxon>Reduviidae</taxon>
        <taxon>Triatominae</taxon>
        <taxon>Rhodnius</taxon>
    </lineage>
</organism>
<proteinExistence type="predicted"/>
<feature type="transmembrane region" description="Helical" evidence="7">
    <location>
        <begin position="140"/>
        <end position="157"/>
    </location>
</feature>
<name>T1HA98_RHOPR</name>
<dbReference type="HOGENOM" id="CLU_069714_0_0_1"/>
<feature type="transmembrane region" description="Helical" evidence="7">
    <location>
        <begin position="107"/>
        <end position="128"/>
    </location>
</feature>
<evidence type="ECO:0000256" key="1">
    <source>
        <dbReference type="ARBA" id="ARBA00004141"/>
    </source>
</evidence>
<evidence type="ECO:0000313" key="8">
    <source>
        <dbReference type="EnsemblMetazoa" id="RPRC000955-PA"/>
    </source>
</evidence>
<evidence type="ECO:0000256" key="5">
    <source>
        <dbReference type="ARBA" id="ARBA00023136"/>
    </source>
</evidence>
<keyword evidence="3 7" id="KW-0812">Transmembrane</keyword>
<keyword evidence="5 7" id="KW-0472">Membrane</keyword>
<evidence type="ECO:0000313" key="9">
    <source>
        <dbReference type="Proteomes" id="UP000015103"/>
    </source>
</evidence>
<feature type="region of interest" description="Disordered" evidence="6">
    <location>
        <begin position="322"/>
        <end position="343"/>
    </location>
</feature>
<accession>T1HA98</accession>
<dbReference type="eggNOG" id="KOG0637">
    <property type="taxonomic scope" value="Eukaryota"/>
</dbReference>
<dbReference type="GO" id="GO:0016020">
    <property type="term" value="C:membrane"/>
    <property type="evidence" value="ECO:0007669"/>
    <property type="project" value="UniProtKB-SubCell"/>
</dbReference>
<feature type="transmembrane region" description="Helical" evidence="7">
    <location>
        <begin position="71"/>
        <end position="87"/>
    </location>
</feature>
<evidence type="ECO:0000256" key="3">
    <source>
        <dbReference type="ARBA" id="ARBA00022692"/>
    </source>
</evidence>
<dbReference type="VEuPathDB" id="VectorBase:RPRC000955"/>
<feature type="compositionally biased region" description="Polar residues" evidence="6">
    <location>
        <begin position="325"/>
        <end position="343"/>
    </location>
</feature>